<dbReference type="GO" id="GO:0015937">
    <property type="term" value="P:coenzyme A biosynthetic process"/>
    <property type="evidence" value="ECO:0007669"/>
    <property type="project" value="UniProtKB-UniPathway"/>
</dbReference>
<name>A0A075WE70_ARCFL</name>
<reference evidence="15 16" key="1">
    <citation type="submission" date="2013-07" db="EMBL/GenBank/DDBJ databases">
        <title>Genome of Archaeoglobus fulgidus.</title>
        <authorList>
            <person name="Fiebig A."/>
            <person name="Birkeland N.-K."/>
        </authorList>
    </citation>
    <scope>NUCLEOTIDE SEQUENCE [LARGE SCALE GENOMIC DNA]</scope>
    <source>
        <strain evidence="15 16">DSM 8774</strain>
    </source>
</reference>
<organism evidence="15 16">
    <name type="scientific">Archaeoglobus fulgidus DSM 8774</name>
    <dbReference type="NCBI Taxonomy" id="1344584"/>
    <lineage>
        <taxon>Archaea</taxon>
        <taxon>Methanobacteriati</taxon>
        <taxon>Methanobacteriota</taxon>
        <taxon>Archaeoglobi</taxon>
        <taxon>Archaeoglobales</taxon>
        <taxon>Archaeoglobaceae</taxon>
        <taxon>Archaeoglobus</taxon>
    </lineage>
</organism>
<comment type="similarity">
    <text evidence="2 12">Belongs to the ketopantoate reductase family.</text>
</comment>
<evidence type="ECO:0000313" key="16">
    <source>
        <dbReference type="Proteomes" id="UP000028501"/>
    </source>
</evidence>
<evidence type="ECO:0000259" key="14">
    <source>
        <dbReference type="Pfam" id="PF08546"/>
    </source>
</evidence>
<evidence type="ECO:0000256" key="6">
    <source>
        <dbReference type="ARBA" id="ARBA00022993"/>
    </source>
</evidence>
<dbReference type="Proteomes" id="UP000028501">
    <property type="component" value="Chromosome"/>
</dbReference>
<dbReference type="RefSeq" id="WP_048096048.1">
    <property type="nucleotide sequence ID" value="NZ_CP006577.1"/>
</dbReference>
<dbReference type="GO" id="GO:0005737">
    <property type="term" value="C:cytoplasm"/>
    <property type="evidence" value="ECO:0007669"/>
    <property type="project" value="TreeGrafter"/>
</dbReference>
<evidence type="ECO:0000256" key="9">
    <source>
        <dbReference type="ARBA" id="ARBA00047506"/>
    </source>
</evidence>
<dbReference type="GO" id="GO:0008677">
    <property type="term" value="F:2-dehydropantoate 2-reductase activity"/>
    <property type="evidence" value="ECO:0007669"/>
    <property type="project" value="UniProtKB-EC"/>
</dbReference>
<feature type="domain" description="Ketopantoate reductase C-terminal" evidence="14">
    <location>
        <begin position="171"/>
        <end position="291"/>
    </location>
</feature>
<dbReference type="UniPathway" id="UPA00241"/>
<dbReference type="EMBL" id="CP006577">
    <property type="protein sequence ID" value="AIG98695.1"/>
    <property type="molecule type" value="Genomic_DNA"/>
</dbReference>
<evidence type="ECO:0000256" key="8">
    <source>
        <dbReference type="ARBA" id="ARBA00032024"/>
    </source>
</evidence>
<keyword evidence="6 12" id="KW-0173">Coenzyme A biosynthesis</keyword>
<dbReference type="AlphaFoldDB" id="A0A075WE70"/>
<dbReference type="GO" id="GO:0015940">
    <property type="term" value="P:pantothenate biosynthetic process"/>
    <property type="evidence" value="ECO:0007669"/>
    <property type="project" value="InterPro"/>
</dbReference>
<evidence type="ECO:0000256" key="3">
    <source>
        <dbReference type="ARBA" id="ARBA00013014"/>
    </source>
</evidence>
<evidence type="ECO:0000256" key="4">
    <source>
        <dbReference type="ARBA" id="ARBA00019465"/>
    </source>
</evidence>
<dbReference type="InterPro" id="IPR036291">
    <property type="entry name" value="NAD(P)-bd_dom_sf"/>
</dbReference>
<comment type="function">
    <text evidence="12">Catalyzes the NADPH-dependent reduction of ketopantoate into pantoic acid.</text>
</comment>
<dbReference type="GeneID" id="24795438"/>
<dbReference type="InterPro" id="IPR008927">
    <property type="entry name" value="6-PGluconate_DH-like_C_sf"/>
</dbReference>
<sequence>MRVQRVQIMGAGALGSLVGALIQLAGYDVIFVARGKQLEALKNGLRVSGLKNAELKVYCTSQPEDADITFVTVKAYDTETVAKKLAEVDAGVVCSLQNGVGNEEILAKYCRKVLGGVTTYGANLKDYGHVVYAGEGYTYVGEMDGRVSGEAEMVADVLRDAGIRAEAVEDIEFRIWAKAVVNAAINPITAICRVKNGEVVRNPHLWEVARAVADEGRQVMARMGYEFDAASEVRKVAEMTAENRSSMLQDLERGKRTEVEFINGAIVKKGEEFGIDCAVNRTLLNLVRGVESGL</sequence>
<evidence type="ECO:0000256" key="5">
    <source>
        <dbReference type="ARBA" id="ARBA00022857"/>
    </source>
</evidence>
<dbReference type="FunFam" id="1.10.1040.10:FF:000017">
    <property type="entry name" value="2-dehydropantoate 2-reductase"/>
    <property type="match status" value="1"/>
</dbReference>
<keyword evidence="5 12" id="KW-0521">NADP</keyword>
<dbReference type="PANTHER" id="PTHR43765:SF2">
    <property type="entry name" value="2-DEHYDROPANTOATE 2-REDUCTASE"/>
    <property type="match status" value="1"/>
</dbReference>
<dbReference type="Gene3D" id="3.40.50.720">
    <property type="entry name" value="NAD(P)-binding Rossmann-like Domain"/>
    <property type="match status" value="1"/>
</dbReference>
<dbReference type="Pfam" id="PF08546">
    <property type="entry name" value="ApbA_C"/>
    <property type="match status" value="1"/>
</dbReference>
<evidence type="ECO:0000256" key="1">
    <source>
        <dbReference type="ARBA" id="ARBA00004724"/>
    </source>
</evidence>
<evidence type="ECO:0000256" key="11">
    <source>
        <dbReference type="ARBA" id="ARBA00056765"/>
    </source>
</evidence>
<evidence type="ECO:0000259" key="13">
    <source>
        <dbReference type="Pfam" id="PF02558"/>
    </source>
</evidence>
<dbReference type="PANTHER" id="PTHR43765">
    <property type="entry name" value="2-DEHYDROPANTOATE 2-REDUCTASE-RELATED"/>
    <property type="match status" value="1"/>
</dbReference>
<comment type="function">
    <text evidence="11">Catalyzes the NAD(P)H-dependent reduction of ketopantoate into pantoic acid.</text>
</comment>
<dbReference type="SUPFAM" id="SSF51735">
    <property type="entry name" value="NAD(P)-binding Rossmann-fold domains"/>
    <property type="match status" value="1"/>
</dbReference>
<dbReference type="InterPro" id="IPR013752">
    <property type="entry name" value="KPA_reductase"/>
</dbReference>
<evidence type="ECO:0000256" key="2">
    <source>
        <dbReference type="ARBA" id="ARBA00007870"/>
    </source>
</evidence>
<feature type="domain" description="Ketopantoate reductase N-terminal" evidence="13">
    <location>
        <begin position="7"/>
        <end position="144"/>
    </location>
</feature>
<comment type="catalytic activity">
    <reaction evidence="10">
        <text>(R)-pantoate + NAD(+) = 2-dehydropantoate + NADH + H(+)</text>
        <dbReference type="Rhea" id="RHEA:61292"/>
        <dbReference type="ChEBI" id="CHEBI:11561"/>
        <dbReference type="ChEBI" id="CHEBI:15378"/>
        <dbReference type="ChEBI" id="CHEBI:15980"/>
        <dbReference type="ChEBI" id="CHEBI:57540"/>
        <dbReference type="ChEBI" id="CHEBI:57945"/>
    </reaction>
    <physiologicalReaction direction="right-to-left" evidence="10">
        <dbReference type="Rhea" id="RHEA:61294"/>
    </physiologicalReaction>
</comment>
<proteinExistence type="inferred from homology"/>
<gene>
    <name evidence="15" type="ORF">AFULGI_00019440</name>
</gene>
<evidence type="ECO:0000256" key="10">
    <source>
        <dbReference type="ARBA" id="ARBA00048196"/>
    </source>
</evidence>
<dbReference type="Gene3D" id="1.10.1040.10">
    <property type="entry name" value="N-(1-d-carboxylethyl)-l-norvaline Dehydrogenase, domain 2"/>
    <property type="match status" value="1"/>
</dbReference>
<dbReference type="NCBIfam" id="TIGR00745">
    <property type="entry name" value="apbA_panE"/>
    <property type="match status" value="1"/>
</dbReference>
<evidence type="ECO:0000256" key="12">
    <source>
        <dbReference type="RuleBase" id="RU362068"/>
    </source>
</evidence>
<dbReference type="Pfam" id="PF02558">
    <property type="entry name" value="ApbA"/>
    <property type="match status" value="1"/>
</dbReference>
<protein>
    <recommendedName>
        <fullName evidence="4 12">2-dehydropantoate 2-reductase</fullName>
        <ecNumber evidence="3 12">1.1.1.169</ecNumber>
    </recommendedName>
    <alternativeName>
        <fullName evidence="8 12">Ketopantoate reductase</fullName>
    </alternativeName>
</protein>
<dbReference type="InterPro" id="IPR013332">
    <property type="entry name" value="KPR_N"/>
</dbReference>
<dbReference type="InterPro" id="IPR013328">
    <property type="entry name" value="6PGD_dom2"/>
</dbReference>
<accession>A0A075WE70</accession>
<dbReference type="HOGENOM" id="CLU_031468_0_1_2"/>
<comment type="pathway">
    <text evidence="1 12">Cofactor biosynthesis; coenzyme A biosynthesis.</text>
</comment>
<keyword evidence="7 12" id="KW-0560">Oxidoreductase</keyword>
<dbReference type="InterPro" id="IPR050838">
    <property type="entry name" value="Ketopantoate_reductase"/>
</dbReference>
<comment type="catalytic activity">
    <reaction evidence="9">
        <text>(R)-pantoate + NADP(+) = 2-dehydropantoate + NADPH + H(+)</text>
        <dbReference type="Rhea" id="RHEA:16233"/>
        <dbReference type="ChEBI" id="CHEBI:11561"/>
        <dbReference type="ChEBI" id="CHEBI:15378"/>
        <dbReference type="ChEBI" id="CHEBI:15980"/>
        <dbReference type="ChEBI" id="CHEBI:57783"/>
        <dbReference type="ChEBI" id="CHEBI:58349"/>
        <dbReference type="EC" id="1.1.1.169"/>
    </reaction>
    <physiologicalReaction direction="right-to-left" evidence="9">
        <dbReference type="Rhea" id="RHEA:16235"/>
    </physiologicalReaction>
</comment>
<dbReference type="EC" id="1.1.1.169" evidence="3 12"/>
<dbReference type="GO" id="GO:0050661">
    <property type="term" value="F:NADP binding"/>
    <property type="evidence" value="ECO:0007669"/>
    <property type="project" value="TreeGrafter"/>
</dbReference>
<evidence type="ECO:0000256" key="7">
    <source>
        <dbReference type="ARBA" id="ARBA00023002"/>
    </source>
</evidence>
<dbReference type="KEGG" id="afg:AFULGI_00019440"/>
<dbReference type="InterPro" id="IPR003710">
    <property type="entry name" value="ApbA"/>
</dbReference>
<evidence type="ECO:0000313" key="15">
    <source>
        <dbReference type="EMBL" id="AIG98695.1"/>
    </source>
</evidence>
<dbReference type="SUPFAM" id="SSF48179">
    <property type="entry name" value="6-phosphogluconate dehydrogenase C-terminal domain-like"/>
    <property type="match status" value="1"/>
</dbReference>